<dbReference type="Proteomes" id="UP001175228">
    <property type="component" value="Unassembled WGS sequence"/>
</dbReference>
<dbReference type="Pfam" id="PF07731">
    <property type="entry name" value="Cu-oxidase_2"/>
    <property type="match status" value="1"/>
</dbReference>
<dbReference type="EMBL" id="JAUEPU010000010">
    <property type="protein sequence ID" value="KAK0499243.1"/>
    <property type="molecule type" value="Genomic_DNA"/>
</dbReference>
<dbReference type="GO" id="GO:0005507">
    <property type="term" value="F:copper ion binding"/>
    <property type="evidence" value="ECO:0007669"/>
    <property type="project" value="InterPro"/>
</dbReference>
<evidence type="ECO:0000313" key="5">
    <source>
        <dbReference type="EMBL" id="KAK0499243.1"/>
    </source>
</evidence>
<protein>
    <submittedName>
        <fullName evidence="4">Cupredoxin</fullName>
    </submittedName>
</protein>
<gene>
    <name evidence="5" type="ORF">EDD18DRAFT_1156021</name>
    <name evidence="4" type="ORF">EDD18DRAFT_1219041</name>
</gene>
<dbReference type="InterPro" id="IPR008972">
    <property type="entry name" value="Cupredoxin"/>
</dbReference>
<evidence type="ECO:0000256" key="1">
    <source>
        <dbReference type="ARBA" id="ARBA00010609"/>
    </source>
</evidence>
<dbReference type="EMBL" id="JAUEPU010000157">
    <property type="protein sequence ID" value="KAK0475027.1"/>
    <property type="molecule type" value="Genomic_DNA"/>
</dbReference>
<dbReference type="CDD" id="cd13903">
    <property type="entry name" value="CuRO_3_Tv-LCC_like"/>
    <property type="match status" value="1"/>
</dbReference>
<reference evidence="4" key="1">
    <citation type="submission" date="2023-06" db="EMBL/GenBank/DDBJ databases">
        <authorList>
            <consortium name="Lawrence Berkeley National Laboratory"/>
            <person name="Ahrendt S."/>
            <person name="Sahu N."/>
            <person name="Indic B."/>
            <person name="Wong-Bajracharya J."/>
            <person name="Merenyi Z."/>
            <person name="Ke H.-M."/>
            <person name="Monk M."/>
            <person name="Kocsube S."/>
            <person name="Drula E."/>
            <person name="Lipzen A."/>
            <person name="Balint B."/>
            <person name="Henrissat B."/>
            <person name="Andreopoulos B."/>
            <person name="Martin F.M."/>
            <person name="Harder C.B."/>
            <person name="Rigling D."/>
            <person name="Ford K.L."/>
            <person name="Foster G.D."/>
            <person name="Pangilinan J."/>
            <person name="Papanicolaou A."/>
            <person name="Barry K."/>
            <person name="LaButti K."/>
            <person name="Viragh M."/>
            <person name="Koriabine M."/>
            <person name="Yan M."/>
            <person name="Riley R."/>
            <person name="Champramary S."/>
            <person name="Plett K.L."/>
            <person name="Tsai I.J."/>
            <person name="Slot J."/>
            <person name="Sipos G."/>
            <person name="Plett J."/>
            <person name="Nagy L.G."/>
            <person name="Grigoriev I.V."/>
        </authorList>
    </citation>
    <scope>NUCLEOTIDE SEQUENCE</scope>
    <source>
        <strain evidence="4">HWK02</strain>
    </source>
</reference>
<dbReference type="InterPro" id="IPR045087">
    <property type="entry name" value="Cu-oxidase_fam"/>
</dbReference>
<feature type="region of interest" description="Disordered" evidence="2">
    <location>
        <begin position="1"/>
        <end position="21"/>
    </location>
</feature>
<evidence type="ECO:0000313" key="4">
    <source>
        <dbReference type="EMBL" id="KAK0475027.1"/>
    </source>
</evidence>
<keyword evidence="6" id="KW-1185">Reference proteome</keyword>
<evidence type="ECO:0000259" key="3">
    <source>
        <dbReference type="Pfam" id="PF07731"/>
    </source>
</evidence>
<proteinExistence type="inferred from homology"/>
<dbReference type="SUPFAM" id="SSF49503">
    <property type="entry name" value="Cupredoxins"/>
    <property type="match status" value="1"/>
</dbReference>
<dbReference type="PANTHER" id="PTHR11709:SF511">
    <property type="entry name" value="LACCASE"/>
    <property type="match status" value="1"/>
</dbReference>
<dbReference type="Gene3D" id="2.60.40.420">
    <property type="entry name" value="Cupredoxins - blue copper proteins"/>
    <property type="match status" value="1"/>
</dbReference>
<organism evidence="4 6">
    <name type="scientific">Armillaria luteobubalina</name>
    <dbReference type="NCBI Taxonomy" id="153913"/>
    <lineage>
        <taxon>Eukaryota</taxon>
        <taxon>Fungi</taxon>
        <taxon>Dikarya</taxon>
        <taxon>Basidiomycota</taxon>
        <taxon>Agaricomycotina</taxon>
        <taxon>Agaricomycetes</taxon>
        <taxon>Agaricomycetidae</taxon>
        <taxon>Agaricales</taxon>
        <taxon>Marasmiineae</taxon>
        <taxon>Physalacriaceae</taxon>
        <taxon>Armillaria</taxon>
    </lineage>
</organism>
<dbReference type="InterPro" id="IPR011706">
    <property type="entry name" value="Cu-oxidase_C"/>
</dbReference>
<evidence type="ECO:0000256" key="2">
    <source>
        <dbReference type="SAM" id="MobiDB-lite"/>
    </source>
</evidence>
<evidence type="ECO:0000313" key="6">
    <source>
        <dbReference type="Proteomes" id="UP001175228"/>
    </source>
</evidence>
<feature type="domain" description="Plastocyanin-like" evidence="3">
    <location>
        <begin position="25"/>
        <end position="134"/>
    </location>
</feature>
<name>A0AA39P013_9AGAR</name>
<dbReference type="GO" id="GO:0016491">
    <property type="term" value="F:oxidoreductase activity"/>
    <property type="evidence" value="ECO:0007669"/>
    <property type="project" value="InterPro"/>
</dbReference>
<dbReference type="AlphaFoldDB" id="A0AA39P013"/>
<dbReference type="PANTHER" id="PTHR11709">
    <property type="entry name" value="MULTI-COPPER OXIDASE"/>
    <property type="match status" value="1"/>
</dbReference>
<accession>A0AA39P013</accession>
<sequence>MHSTLRSHSLRRGRSRSTELSSLLPPTPVLLQILSDAQPTDDLLPEGSVFPLPINLTIEISIPGGVAGGGHSFHLHGHAFDVVRSVGSSVYDYVNTVRRDVVNIGTTGDNVTIRFTTDNPRPWFFHCHVDWHLKS</sequence>
<comment type="caution">
    <text evidence="4">The sequence shown here is derived from an EMBL/GenBank/DDBJ whole genome shotgun (WGS) entry which is preliminary data.</text>
</comment>
<comment type="similarity">
    <text evidence="1">Belongs to the multicopper oxidase family.</text>
</comment>